<gene>
    <name evidence="1" type="ORF">HPP92_000051</name>
</gene>
<organism evidence="1 2">
    <name type="scientific">Vanilla planifolia</name>
    <name type="common">Vanilla</name>
    <dbReference type="NCBI Taxonomy" id="51239"/>
    <lineage>
        <taxon>Eukaryota</taxon>
        <taxon>Viridiplantae</taxon>
        <taxon>Streptophyta</taxon>
        <taxon>Embryophyta</taxon>
        <taxon>Tracheophyta</taxon>
        <taxon>Spermatophyta</taxon>
        <taxon>Magnoliopsida</taxon>
        <taxon>Liliopsida</taxon>
        <taxon>Asparagales</taxon>
        <taxon>Orchidaceae</taxon>
        <taxon>Vanilloideae</taxon>
        <taxon>Vanilleae</taxon>
        <taxon>Vanilla</taxon>
    </lineage>
</organism>
<evidence type="ECO:0000313" key="2">
    <source>
        <dbReference type="Proteomes" id="UP000636800"/>
    </source>
</evidence>
<keyword evidence="2" id="KW-1185">Reference proteome</keyword>
<comment type="caution">
    <text evidence="1">The sequence shown here is derived from an EMBL/GenBank/DDBJ whole genome shotgun (WGS) entry which is preliminary data.</text>
</comment>
<accession>A0A835RVP2</accession>
<proteinExistence type="predicted"/>
<dbReference type="AlphaFoldDB" id="A0A835RVP2"/>
<dbReference type="EMBL" id="JADCNL010000001">
    <property type="protein sequence ID" value="KAG0495360.1"/>
    <property type="molecule type" value="Genomic_DNA"/>
</dbReference>
<dbReference type="Proteomes" id="UP000636800">
    <property type="component" value="Chromosome 1"/>
</dbReference>
<reference evidence="1 2" key="1">
    <citation type="journal article" date="2020" name="Nat. Food">
        <title>A phased Vanilla planifolia genome enables genetic improvement of flavour and production.</title>
        <authorList>
            <person name="Hasing T."/>
            <person name="Tang H."/>
            <person name="Brym M."/>
            <person name="Khazi F."/>
            <person name="Huang T."/>
            <person name="Chambers A.H."/>
        </authorList>
    </citation>
    <scope>NUCLEOTIDE SEQUENCE [LARGE SCALE GENOMIC DNA]</scope>
    <source>
        <tissue evidence="1">Leaf</tissue>
    </source>
</reference>
<dbReference type="OrthoDB" id="78296at2759"/>
<protein>
    <submittedName>
        <fullName evidence="1">Uncharacterized protein</fullName>
    </submittedName>
</protein>
<evidence type="ECO:0000313" key="1">
    <source>
        <dbReference type="EMBL" id="KAG0495360.1"/>
    </source>
</evidence>
<sequence>MPLTVEQLMLPRTTASHRRQRRVPSHRDQVGWLCFEQSGYAGYMRVAMEVPLRKTNIARLPVWFDLEGQAARIFTPGAIMSGFMMSPF</sequence>
<name>A0A835RVP2_VANPL</name>